<evidence type="ECO:0000313" key="2">
    <source>
        <dbReference type="EMBL" id="GEK42249.1"/>
    </source>
</evidence>
<protein>
    <recommendedName>
        <fullName evidence="1">SSAP RNA binding domain-containing protein</fullName>
    </recommendedName>
</protein>
<sequence length="233" mass="26124">MTETKSKRAEIFEKLSAVDVAPLIKKKNGLDYLSWANAWAVLMEYYPNSTYQIKEFDEVQFDKQTGTWQPTGRKLDYLKTDAGVEVEVEVNIDGETFGQKLYAMDFRNKAIKEPTYVEINKAQQRCLVKAIAMAGLGLNLYQGEDLPTGETIKRNGISKEQQEERQKLGVKKAAYFSLLAQVSKATGKTPDELKKLAGERVNAEYAGSQLSVLETYEYGIKALQDILAESKAG</sequence>
<dbReference type="AlphaFoldDB" id="A0A510WSQ6"/>
<dbReference type="RefSeq" id="WP_146993450.1">
    <property type="nucleotide sequence ID" value="NZ_BAAACL010000017.1"/>
</dbReference>
<evidence type="ECO:0000259" key="1">
    <source>
        <dbReference type="Pfam" id="PF06378"/>
    </source>
</evidence>
<gene>
    <name evidence="2" type="ORF">LAV01_10810</name>
</gene>
<dbReference type="EMBL" id="BJUI01000016">
    <property type="protein sequence ID" value="GEK42249.1"/>
    <property type="molecule type" value="Genomic_DNA"/>
</dbReference>
<accession>A0A510WSQ6</accession>
<proteinExistence type="predicted"/>
<evidence type="ECO:0000313" key="3">
    <source>
        <dbReference type="Proteomes" id="UP000321722"/>
    </source>
</evidence>
<feature type="domain" description="SSAP RNA binding" evidence="1">
    <location>
        <begin position="11"/>
        <end position="163"/>
    </location>
</feature>
<dbReference type="Pfam" id="PF06378">
    <property type="entry name" value="SSAP_Sak"/>
    <property type="match status" value="1"/>
</dbReference>
<reference evidence="2 3" key="1">
    <citation type="submission" date="2019-07" db="EMBL/GenBank/DDBJ databases">
        <title>Whole genome shotgun sequence of Lactobacillus aviarius subsp. aviarius NBRC 102162.</title>
        <authorList>
            <person name="Hosoyama A."/>
            <person name="Uohara A."/>
            <person name="Ohji S."/>
            <person name="Ichikawa N."/>
        </authorList>
    </citation>
    <scope>NUCLEOTIDE SEQUENCE [LARGE SCALE GENOMIC DNA]</scope>
    <source>
        <strain evidence="2 3">NBRC 102162</strain>
    </source>
</reference>
<dbReference type="InterPro" id="IPR009425">
    <property type="entry name" value="DSRM_SSAP"/>
</dbReference>
<organism evidence="2 3">
    <name type="scientific">Ligilactobacillus aviarius</name>
    <dbReference type="NCBI Taxonomy" id="1606"/>
    <lineage>
        <taxon>Bacteria</taxon>
        <taxon>Bacillati</taxon>
        <taxon>Bacillota</taxon>
        <taxon>Bacilli</taxon>
        <taxon>Lactobacillales</taxon>
        <taxon>Lactobacillaceae</taxon>
        <taxon>Ligilactobacillus</taxon>
    </lineage>
</organism>
<comment type="caution">
    <text evidence="2">The sequence shown here is derived from an EMBL/GenBank/DDBJ whole genome shotgun (WGS) entry which is preliminary data.</text>
</comment>
<name>A0A510WSQ6_9LACO</name>
<dbReference type="Proteomes" id="UP000321722">
    <property type="component" value="Unassembled WGS sequence"/>
</dbReference>
<keyword evidence="3" id="KW-1185">Reference proteome</keyword>